<dbReference type="CDD" id="cd00093">
    <property type="entry name" value="HTH_XRE"/>
    <property type="match status" value="1"/>
</dbReference>
<evidence type="ECO:0000313" key="3">
    <source>
        <dbReference type="Proteomes" id="UP000051249"/>
    </source>
</evidence>
<dbReference type="GO" id="GO:0003677">
    <property type="term" value="F:DNA binding"/>
    <property type="evidence" value="ECO:0007669"/>
    <property type="project" value="InterPro"/>
</dbReference>
<keyword evidence="3" id="KW-1185">Reference proteome</keyword>
<name>A0A0R2NLN4_9LACO</name>
<evidence type="ECO:0000259" key="1">
    <source>
        <dbReference type="SMART" id="SM00530"/>
    </source>
</evidence>
<dbReference type="PATRIC" id="fig|480391.4.peg.243"/>
<dbReference type="Gene3D" id="3.30.450.180">
    <property type="match status" value="1"/>
</dbReference>
<dbReference type="InterPro" id="IPR010982">
    <property type="entry name" value="Lambda_DNA-bd_dom_sf"/>
</dbReference>
<dbReference type="InterPro" id="IPR041413">
    <property type="entry name" value="MLTR_LBD"/>
</dbReference>
<protein>
    <recommendedName>
        <fullName evidence="1">HTH cro/C1-type domain-containing protein</fullName>
    </recommendedName>
</protein>
<dbReference type="Proteomes" id="UP000051249">
    <property type="component" value="Unassembled WGS sequence"/>
</dbReference>
<comment type="caution">
    <text evidence="2">The sequence shown here is derived from an EMBL/GenBank/DDBJ whole genome shotgun (WGS) entry which is preliminary data.</text>
</comment>
<reference evidence="2 3" key="1">
    <citation type="journal article" date="2015" name="Genome Announc.">
        <title>Expanding the biotechnology potential of lactobacilli through comparative genomics of 213 strains and associated genera.</title>
        <authorList>
            <person name="Sun Z."/>
            <person name="Harris H.M."/>
            <person name="McCann A."/>
            <person name="Guo C."/>
            <person name="Argimon S."/>
            <person name="Zhang W."/>
            <person name="Yang X."/>
            <person name="Jeffery I.B."/>
            <person name="Cooney J.C."/>
            <person name="Kagawa T.F."/>
            <person name="Liu W."/>
            <person name="Song Y."/>
            <person name="Salvetti E."/>
            <person name="Wrobel A."/>
            <person name="Rasinkangas P."/>
            <person name="Parkhill J."/>
            <person name="Rea M.C."/>
            <person name="O'Sullivan O."/>
            <person name="Ritari J."/>
            <person name="Douillard F.P."/>
            <person name="Paul Ross R."/>
            <person name="Yang R."/>
            <person name="Briner A.E."/>
            <person name="Felis G.E."/>
            <person name="de Vos W.M."/>
            <person name="Barrangou R."/>
            <person name="Klaenhammer T.R."/>
            <person name="Caufield P.W."/>
            <person name="Cui Y."/>
            <person name="Zhang H."/>
            <person name="O'Toole P.W."/>
        </authorList>
    </citation>
    <scope>NUCLEOTIDE SEQUENCE [LARGE SCALE GENOMIC DNA]</scope>
    <source>
        <strain evidence="2 3">DSM 23026</strain>
    </source>
</reference>
<dbReference type="SMART" id="SM00530">
    <property type="entry name" value="HTH_XRE"/>
    <property type="match status" value="1"/>
</dbReference>
<feature type="domain" description="HTH cro/C1-type" evidence="1">
    <location>
        <begin position="16"/>
        <end position="88"/>
    </location>
</feature>
<proteinExistence type="predicted"/>
<dbReference type="Gene3D" id="1.10.260.40">
    <property type="entry name" value="lambda repressor-like DNA-binding domains"/>
    <property type="match status" value="1"/>
</dbReference>
<dbReference type="InterPro" id="IPR001387">
    <property type="entry name" value="Cro/C1-type_HTH"/>
</dbReference>
<dbReference type="Pfam" id="PF17765">
    <property type="entry name" value="MLTR_LBD"/>
    <property type="match status" value="1"/>
</dbReference>
<dbReference type="Pfam" id="PF13560">
    <property type="entry name" value="HTH_31"/>
    <property type="match status" value="1"/>
</dbReference>
<evidence type="ECO:0000313" key="2">
    <source>
        <dbReference type="EMBL" id="KRO25296.1"/>
    </source>
</evidence>
<dbReference type="SUPFAM" id="SSF47413">
    <property type="entry name" value="lambda repressor-like DNA-binding domains"/>
    <property type="match status" value="1"/>
</dbReference>
<organism evidence="2 3">
    <name type="scientific">Pediococcus argentinicus</name>
    <dbReference type="NCBI Taxonomy" id="480391"/>
    <lineage>
        <taxon>Bacteria</taxon>
        <taxon>Bacillati</taxon>
        <taxon>Bacillota</taxon>
        <taxon>Bacilli</taxon>
        <taxon>Lactobacillales</taxon>
        <taxon>Lactobacillaceae</taxon>
        <taxon>Pediococcus</taxon>
    </lineage>
</organism>
<dbReference type="EMBL" id="JQCQ01000012">
    <property type="protein sequence ID" value="KRO25296.1"/>
    <property type="molecule type" value="Genomic_DNA"/>
</dbReference>
<sequence>MFMKNEDQRYQELGDFLKTRRAKITPEQAGITSVGRRRTPGLRREEVATLAGISLTWYTWLEQGREIQVSEQVVQSLVKVLQLNMEESTHLYDLAQVPVPIHITPFEGAINPMLQHMIDSLEYSPTLILDSRWNIVGTNHILDKAVKLEGISHFKNENLLRLMFTNAKFMATMPEWSSVAEIMTGRFRKEFGRNIEDPWMNDFVDQLIQDSTEFTRLWALHDINSEEEHEKTFQNDKIGDVSFEETSFDVSGNMQLKMYVFTPKDEISKSRIKKLNA</sequence>
<dbReference type="AlphaFoldDB" id="A0A0R2NLN4"/>
<dbReference type="PANTHER" id="PTHR35010">
    <property type="entry name" value="BLL4672 PROTEIN-RELATED"/>
    <property type="match status" value="1"/>
</dbReference>
<gene>
    <name evidence="2" type="ORF">IV88_GL000240</name>
</gene>
<accession>A0A0R2NLN4</accession>